<evidence type="ECO:0000313" key="2">
    <source>
        <dbReference type="EMBL" id="TDF96255.1"/>
    </source>
</evidence>
<feature type="compositionally biased region" description="Polar residues" evidence="1">
    <location>
        <begin position="83"/>
        <end position="93"/>
    </location>
</feature>
<proteinExistence type="predicted"/>
<dbReference type="RefSeq" id="WP_133230511.1">
    <property type="nucleotide sequence ID" value="NZ_SMRT01000008.1"/>
</dbReference>
<evidence type="ECO:0000313" key="3">
    <source>
        <dbReference type="Proteomes" id="UP000295636"/>
    </source>
</evidence>
<gene>
    <name evidence="2" type="ORF">E1757_17855</name>
</gene>
<dbReference type="EMBL" id="SMRT01000008">
    <property type="protein sequence ID" value="TDF96255.1"/>
    <property type="molecule type" value="Genomic_DNA"/>
</dbReference>
<feature type="region of interest" description="Disordered" evidence="1">
    <location>
        <begin position="54"/>
        <end position="93"/>
    </location>
</feature>
<sequence>MERNGHKTDISQLSGRLRRCTFLVRFQGIPIAAHAGRMRTAPETDDQNCPVAAGCRSKGQRTASASVRPVPDGHSYGAVMNRRGSNNCPQAAG</sequence>
<dbReference type="AlphaFoldDB" id="A0A4R5KMU7"/>
<comment type="caution">
    <text evidence="2">The sequence shown here is derived from an EMBL/GenBank/DDBJ whole genome shotgun (WGS) entry which is preliminary data.</text>
</comment>
<name>A0A4R5KMU7_9BACL</name>
<organism evidence="2 3">
    <name type="scientific">Paenibacillus piri</name>
    <dbReference type="NCBI Taxonomy" id="2547395"/>
    <lineage>
        <taxon>Bacteria</taxon>
        <taxon>Bacillati</taxon>
        <taxon>Bacillota</taxon>
        <taxon>Bacilli</taxon>
        <taxon>Bacillales</taxon>
        <taxon>Paenibacillaceae</taxon>
        <taxon>Paenibacillus</taxon>
    </lineage>
</organism>
<reference evidence="2 3" key="1">
    <citation type="submission" date="2019-03" db="EMBL/GenBank/DDBJ databases">
        <title>This is whole genome sequence of Paenibacillus sp MS74 strain.</title>
        <authorList>
            <person name="Trinh H.N."/>
        </authorList>
    </citation>
    <scope>NUCLEOTIDE SEQUENCE [LARGE SCALE GENOMIC DNA]</scope>
    <source>
        <strain evidence="2 3">MS74</strain>
    </source>
</reference>
<evidence type="ECO:0000256" key="1">
    <source>
        <dbReference type="SAM" id="MobiDB-lite"/>
    </source>
</evidence>
<dbReference type="Proteomes" id="UP000295636">
    <property type="component" value="Unassembled WGS sequence"/>
</dbReference>
<accession>A0A4R5KMU7</accession>
<protein>
    <submittedName>
        <fullName evidence="2">Uncharacterized protein</fullName>
    </submittedName>
</protein>
<keyword evidence="3" id="KW-1185">Reference proteome</keyword>